<protein>
    <submittedName>
        <fullName evidence="1">Uncharacterized protein</fullName>
    </submittedName>
</protein>
<proteinExistence type="predicted"/>
<dbReference type="AlphaFoldDB" id="A0A8H5LD20"/>
<evidence type="ECO:0000313" key="2">
    <source>
        <dbReference type="Proteomes" id="UP000547976"/>
    </source>
</evidence>
<dbReference type="EMBL" id="JAAOAV010000214">
    <property type="protein sequence ID" value="KAF5588813.1"/>
    <property type="molecule type" value="Genomic_DNA"/>
</dbReference>
<accession>A0A8H5LD20</accession>
<reference evidence="1 2" key="1">
    <citation type="submission" date="2020-05" db="EMBL/GenBank/DDBJ databases">
        <title>Identification and distribution of gene clusters putatively required for synthesis of sphingolipid metabolism inhibitors in phylogenetically diverse species of the filamentous fungus Fusarium.</title>
        <authorList>
            <person name="Kim H.-S."/>
            <person name="Busman M."/>
            <person name="Brown D.W."/>
            <person name="Divon H."/>
            <person name="Uhlig S."/>
            <person name="Proctor R.H."/>
        </authorList>
    </citation>
    <scope>NUCLEOTIDE SEQUENCE [LARGE SCALE GENOMIC DNA]</scope>
    <source>
        <strain evidence="1 2">NRRL 66333</strain>
    </source>
</reference>
<organism evidence="1 2">
    <name type="scientific">Gibberella subglutinans</name>
    <name type="common">Fusarium subglutinans</name>
    <dbReference type="NCBI Taxonomy" id="42677"/>
    <lineage>
        <taxon>Eukaryota</taxon>
        <taxon>Fungi</taxon>
        <taxon>Dikarya</taxon>
        <taxon>Ascomycota</taxon>
        <taxon>Pezizomycotina</taxon>
        <taxon>Sordariomycetes</taxon>
        <taxon>Hypocreomycetidae</taxon>
        <taxon>Hypocreales</taxon>
        <taxon>Nectriaceae</taxon>
        <taxon>Fusarium</taxon>
        <taxon>Fusarium fujikuroi species complex</taxon>
    </lineage>
</organism>
<name>A0A8H5LD20_GIBSU</name>
<dbReference type="GeneID" id="59310739"/>
<dbReference type="RefSeq" id="XP_036533151.1">
    <property type="nucleotide sequence ID" value="XM_036676021.1"/>
</dbReference>
<evidence type="ECO:0000313" key="1">
    <source>
        <dbReference type="EMBL" id="KAF5588813.1"/>
    </source>
</evidence>
<sequence length="204" mass="22608">MEIVDGSPLYQGPGCNLSNPKYGYDFVISTTQASINSDLCMYLHNNTLPCNYFCFLSNPSNANEVVPVTLEDLVAKTGGVDPFKIPWDTPHTDPRVQALTKVGFAVGVKVRMGLPPGVEPKDLPPILELVDNPQFARFKILFSDFHVVENELVNSASPSGKWSVWKQQPGHPWILQTFVNLFHASLDNQLNGSIHFSQNPAKKK</sequence>
<keyword evidence="2" id="KW-1185">Reference proteome</keyword>
<dbReference type="OrthoDB" id="3235083at2759"/>
<dbReference type="Proteomes" id="UP000547976">
    <property type="component" value="Unassembled WGS sequence"/>
</dbReference>
<gene>
    <name evidence="1" type="ORF">FSUBG_11348</name>
</gene>
<comment type="caution">
    <text evidence="1">The sequence shown here is derived from an EMBL/GenBank/DDBJ whole genome shotgun (WGS) entry which is preliminary data.</text>
</comment>